<sequence length="54" mass="5727">MTLSTVTSPCVFFPPVLALCPVEVPSIALFRSKSDRSEGGCSPEGLNSARCRVL</sequence>
<evidence type="ECO:0000313" key="3">
    <source>
        <dbReference type="EnsemblMetazoa" id="AQUA014225-PA"/>
    </source>
</evidence>
<protein>
    <submittedName>
        <fullName evidence="3">Uncharacterized protein</fullName>
    </submittedName>
</protein>
<evidence type="ECO:0000256" key="1">
    <source>
        <dbReference type="SAM" id="MobiDB-lite"/>
    </source>
</evidence>
<reference evidence="3" key="1">
    <citation type="submission" date="2020-05" db="UniProtKB">
        <authorList>
            <consortium name="EnsemblMetazoa"/>
        </authorList>
    </citation>
    <scope>IDENTIFICATION</scope>
    <source>
        <strain evidence="3">SANGQUA</strain>
    </source>
</reference>
<organism evidence="3 4">
    <name type="scientific">Anopheles quadriannulatus</name>
    <name type="common">Mosquito</name>
    <dbReference type="NCBI Taxonomy" id="34691"/>
    <lineage>
        <taxon>Eukaryota</taxon>
        <taxon>Metazoa</taxon>
        <taxon>Ecdysozoa</taxon>
        <taxon>Arthropoda</taxon>
        <taxon>Hexapoda</taxon>
        <taxon>Insecta</taxon>
        <taxon>Pterygota</taxon>
        <taxon>Neoptera</taxon>
        <taxon>Endopterygota</taxon>
        <taxon>Diptera</taxon>
        <taxon>Nematocera</taxon>
        <taxon>Culicoidea</taxon>
        <taxon>Culicidae</taxon>
        <taxon>Anophelinae</taxon>
        <taxon>Anopheles</taxon>
    </lineage>
</organism>
<dbReference type="EnsemblMetazoa" id="AQUA014225-RA">
    <property type="protein sequence ID" value="AQUA014225-PA"/>
    <property type="gene ID" value="AQUA014225"/>
</dbReference>
<feature type="chain" id="PRO_5008143388" evidence="2">
    <location>
        <begin position="19"/>
        <end position="54"/>
    </location>
</feature>
<dbReference type="VEuPathDB" id="VectorBase:AQUA014225"/>
<keyword evidence="4" id="KW-1185">Reference proteome</keyword>
<evidence type="ECO:0000313" key="4">
    <source>
        <dbReference type="Proteomes" id="UP000076407"/>
    </source>
</evidence>
<evidence type="ECO:0000256" key="2">
    <source>
        <dbReference type="SAM" id="SignalP"/>
    </source>
</evidence>
<accession>A0A182XQU0</accession>
<dbReference type="AlphaFoldDB" id="A0A182XQU0"/>
<keyword evidence="2" id="KW-0732">Signal</keyword>
<feature type="region of interest" description="Disordered" evidence="1">
    <location>
        <begin position="34"/>
        <end position="54"/>
    </location>
</feature>
<proteinExistence type="predicted"/>
<feature type="signal peptide" evidence="2">
    <location>
        <begin position="1"/>
        <end position="18"/>
    </location>
</feature>
<name>A0A182XQU0_ANOQN</name>
<dbReference type="Proteomes" id="UP000076407">
    <property type="component" value="Unassembled WGS sequence"/>
</dbReference>